<sequence length="122" mass="14974">MMKQSEMQIMYSFLESLRDLLKCFIKILLKNINYLQILITASNMKKDRKCLKYQIHQAIIVKQMYRNYLYNYSVHRYLPQRFETKQNSLYKKQIKVKDFNVSKFSDSYKEFGDLQERDNIEM</sequence>
<dbReference type="OrthoDB" id="10252171at2759"/>
<reference evidence="1" key="1">
    <citation type="submission" date="2021-01" db="EMBL/GenBank/DDBJ databases">
        <authorList>
            <consortium name="Genoscope - CEA"/>
            <person name="William W."/>
        </authorList>
    </citation>
    <scope>NUCLEOTIDE SEQUENCE</scope>
</reference>
<gene>
    <name evidence="1" type="ORF">PSON_ATCC_30995.1.T0700185</name>
</gene>
<protein>
    <submittedName>
        <fullName evidence="1">Uncharacterized protein</fullName>
    </submittedName>
</protein>
<dbReference type="AlphaFoldDB" id="A0A8S1P6N2"/>
<evidence type="ECO:0000313" key="2">
    <source>
        <dbReference type="Proteomes" id="UP000692954"/>
    </source>
</evidence>
<keyword evidence="2" id="KW-1185">Reference proteome</keyword>
<comment type="caution">
    <text evidence="1">The sequence shown here is derived from an EMBL/GenBank/DDBJ whole genome shotgun (WGS) entry which is preliminary data.</text>
</comment>
<dbReference type="EMBL" id="CAJJDN010000070">
    <property type="protein sequence ID" value="CAD8098571.1"/>
    <property type="molecule type" value="Genomic_DNA"/>
</dbReference>
<accession>A0A8S1P6N2</accession>
<evidence type="ECO:0000313" key="1">
    <source>
        <dbReference type="EMBL" id="CAD8098571.1"/>
    </source>
</evidence>
<organism evidence="1 2">
    <name type="scientific">Paramecium sonneborni</name>
    <dbReference type="NCBI Taxonomy" id="65129"/>
    <lineage>
        <taxon>Eukaryota</taxon>
        <taxon>Sar</taxon>
        <taxon>Alveolata</taxon>
        <taxon>Ciliophora</taxon>
        <taxon>Intramacronucleata</taxon>
        <taxon>Oligohymenophorea</taxon>
        <taxon>Peniculida</taxon>
        <taxon>Parameciidae</taxon>
        <taxon>Paramecium</taxon>
    </lineage>
</organism>
<proteinExistence type="predicted"/>
<name>A0A8S1P6N2_9CILI</name>
<dbReference type="Proteomes" id="UP000692954">
    <property type="component" value="Unassembled WGS sequence"/>
</dbReference>